<name>A0ABW6DCG9_9BACT</name>
<evidence type="ECO:0000256" key="2">
    <source>
        <dbReference type="ARBA" id="ARBA00022679"/>
    </source>
</evidence>
<dbReference type="InterPro" id="IPR011004">
    <property type="entry name" value="Trimer_LpxA-like_sf"/>
</dbReference>
<dbReference type="InterPro" id="IPR001451">
    <property type="entry name" value="Hexapep"/>
</dbReference>
<dbReference type="Pfam" id="PF00132">
    <property type="entry name" value="Hexapep"/>
    <property type="match status" value="1"/>
</dbReference>
<evidence type="ECO:0000313" key="6">
    <source>
        <dbReference type="Proteomes" id="UP001598138"/>
    </source>
</evidence>
<sequence>MTSLPVIIIGVNPFALEVAHIFQKNEVVVYGFLDDDIKKKDTMIGEIPVLGTTEDDAYWGLIGKSCSVYVALENPTERKKMIELIEEDRGTKPVHAIHPSAQIADVKSLAYGLFIGASSIISPESKLGDHVIIGAGSIVETGAVIESFVQIGAGSVIGKEAQIEKNAFVGIHSTIVGSVKIGKGATVGAGSVVIENIPASKRAFGNPAKIL</sequence>
<dbReference type="SUPFAM" id="SSF51161">
    <property type="entry name" value="Trimeric LpxA-like enzymes"/>
    <property type="match status" value="1"/>
</dbReference>
<dbReference type="EMBL" id="JBBKXZ010000002">
    <property type="protein sequence ID" value="MFD3394426.1"/>
    <property type="molecule type" value="Genomic_DNA"/>
</dbReference>
<dbReference type="InterPro" id="IPR020019">
    <property type="entry name" value="AcTrfase_PglD-like"/>
</dbReference>
<keyword evidence="2" id="KW-0808">Transferase</keyword>
<accession>A0ABW6DCG9</accession>
<reference evidence="5 6" key="1">
    <citation type="submission" date="2024-03" db="EMBL/GenBank/DDBJ databases">
        <title>Aquirufa genome sequencing.</title>
        <authorList>
            <person name="Pitt A."/>
            <person name="Hahn M.W."/>
        </authorList>
    </citation>
    <scope>NUCLEOTIDE SEQUENCE [LARGE SCALE GENOMIC DNA]</scope>
    <source>
        <strain evidence="5 6">OSTEICH-129V</strain>
    </source>
</reference>
<evidence type="ECO:0000256" key="3">
    <source>
        <dbReference type="ARBA" id="ARBA00022737"/>
    </source>
</evidence>
<dbReference type="Pfam" id="PF14602">
    <property type="entry name" value="Hexapep_2"/>
    <property type="match status" value="1"/>
</dbReference>
<dbReference type="InterPro" id="IPR050179">
    <property type="entry name" value="Trans_hexapeptide_repeat"/>
</dbReference>
<evidence type="ECO:0000313" key="5">
    <source>
        <dbReference type="EMBL" id="MFD3394426.1"/>
    </source>
</evidence>
<protein>
    <submittedName>
        <fullName evidence="5">DapH/DapD/GlmU-related protein</fullName>
    </submittedName>
</protein>
<dbReference type="CDD" id="cd03360">
    <property type="entry name" value="LbH_AT_putative"/>
    <property type="match status" value="1"/>
</dbReference>
<dbReference type="Gene3D" id="3.40.50.20">
    <property type="match status" value="1"/>
</dbReference>
<evidence type="ECO:0000256" key="1">
    <source>
        <dbReference type="ARBA" id="ARBA00007274"/>
    </source>
</evidence>
<dbReference type="PANTHER" id="PTHR43300:SF7">
    <property type="entry name" value="UDP-N-ACETYLBACILLOSAMINE N-ACETYLTRANSFERASE"/>
    <property type="match status" value="1"/>
</dbReference>
<dbReference type="Proteomes" id="UP001598138">
    <property type="component" value="Unassembled WGS sequence"/>
</dbReference>
<gene>
    <name evidence="5" type="ORF">U0R10_07330</name>
</gene>
<comment type="caution">
    <text evidence="5">The sequence shown here is derived from an EMBL/GenBank/DDBJ whole genome shotgun (WGS) entry which is preliminary data.</text>
</comment>
<keyword evidence="4" id="KW-0012">Acyltransferase</keyword>
<keyword evidence="3" id="KW-0677">Repeat</keyword>
<evidence type="ECO:0000256" key="4">
    <source>
        <dbReference type="ARBA" id="ARBA00023315"/>
    </source>
</evidence>
<dbReference type="PANTHER" id="PTHR43300">
    <property type="entry name" value="ACETYLTRANSFERASE"/>
    <property type="match status" value="1"/>
</dbReference>
<dbReference type="RefSeq" id="WP_377983308.1">
    <property type="nucleotide sequence ID" value="NZ_JBBKXZ010000002.1"/>
</dbReference>
<dbReference type="Gene3D" id="2.160.10.10">
    <property type="entry name" value="Hexapeptide repeat proteins"/>
    <property type="match status" value="2"/>
</dbReference>
<dbReference type="PROSITE" id="PS00101">
    <property type="entry name" value="HEXAPEP_TRANSFERASES"/>
    <property type="match status" value="1"/>
</dbReference>
<comment type="similarity">
    <text evidence="1">Belongs to the transferase hexapeptide repeat family.</text>
</comment>
<keyword evidence="6" id="KW-1185">Reference proteome</keyword>
<dbReference type="InterPro" id="IPR018357">
    <property type="entry name" value="Hexapep_transf_CS"/>
</dbReference>
<organism evidence="5 6">
    <name type="scientific">Aquirufa avitistagni</name>
    <dbReference type="NCBI Taxonomy" id="3104728"/>
    <lineage>
        <taxon>Bacteria</taxon>
        <taxon>Pseudomonadati</taxon>
        <taxon>Bacteroidota</taxon>
        <taxon>Cytophagia</taxon>
        <taxon>Cytophagales</taxon>
        <taxon>Flectobacillaceae</taxon>
        <taxon>Aquirufa</taxon>
    </lineage>
</organism>
<proteinExistence type="inferred from homology"/>